<evidence type="ECO:0000256" key="3">
    <source>
        <dbReference type="ARBA" id="ARBA00022457"/>
    </source>
</evidence>
<dbReference type="PRINTS" id="PR00502">
    <property type="entry name" value="NUDIXFAMILY"/>
</dbReference>
<dbReference type="PANTHER" id="PTHR47707:SF1">
    <property type="entry name" value="NUDIX HYDROLASE FAMILY PROTEIN"/>
    <property type="match status" value="1"/>
</dbReference>
<evidence type="ECO:0000256" key="5">
    <source>
        <dbReference type="ARBA" id="ARBA00022723"/>
    </source>
</evidence>
<dbReference type="InterPro" id="IPR029119">
    <property type="entry name" value="MutY_C"/>
</dbReference>
<organism evidence="18 19">
    <name type="scientific">Hoeflea poritis</name>
    <dbReference type="NCBI Taxonomy" id="2993659"/>
    <lineage>
        <taxon>Bacteria</taxon>
        <taxon>Pseudomonadati</taxon>
        <taxon>Pseudomonadota</taxon>
        <taxon>Alphaproteobacteria</taxon>
        <taxon>Hyphomicrobiales</taxon>
        <taxon>Rhizobiaceae</taxon>
        <taxon>Hoeflea</taxon>
    </lineage>
</organism>
<keyword evidence="9" id="KW-0234">DNA repair</keyword>
<protein>
    <recommendedName>
        <fullName evidence="13">8-oxo-dGTP diphosphatase</fullName>
        <ecNumber evidence="12">3.6.1.55</ecNumber>
    </recommendedName>
    <alternativeName>
        <fullName evidence="16">7,8-dihydro-8-oxoguanine-triphosphatase</fullName>
    </alternativeName>
    <alternativeName>
        <fullName evidence="15">Mutator protein MutT</fullName>
    </alternativeName>
    <alternativeName>
        <fullName evidence="14">dGTP pyrophosphohydrolase</fullName>
    </alternativeName>
</protein>
<evidence type="ECO:0000256" key="2">
    <source>
        <dbReference type="ARBA" id="ARBA00005582"/>
    </source>
</evidence>
<feature type="domain" description="Nudix hydrolase" evidence="17">
    <location>
        <begin position="5"/>
        <end position="133"/>
    </location>
</feature>
<dbReference type="CDD" id="cd03425">
    <property type="entry name" value="NUDIX_MutT_NudA_like"/>
    <property type="match status" value="1"/>
</dbReference>
<evidence type="ECO:0000256" key="6">
    <source>
        <dbReference type="ARBA" id="ARBA00022763"/>
    </source>
</evidence>
<evidence type="ECO:0000256" key="8">
    <source>
        <dbReference type="ARBA" id="ARBA00022842"/>
    </source>
</evidence>
<keyword evidence="7" id="KW-0378">Hydrolase</keyword>
<dbReference type="Pfam" id="PF14815">
    <property type="entry name" value="NUDIX_4"/>
    <property type="match status" value="1"/>
</dbReference>
<evidence type="ECO:0000256" key="12">
    <source>
        <dbReference type="ARBA" id="ARBA00038905"/>
    </source>
</evidence>
<keyword evidence="6" id="KW-0227">DNA damage</keyword>
<evidence type="ECO:0000256" key="4">
    <source>
        <dbReference type="ARBA" id="ARBA00022705"/>
    </source>
</evidence>
<dbReference type="EC" id="3.6.1.55" evidence="12"/>
<evidence type="ECO:0000313" key="19">
    <source>
        <dbReference type="Proteomes" id="UP001148313"/>
    </source>
</evidence>
<evidence type="ECO:0000256" key="15">
    <source>
        <dbReference type="ARBA" id="ARBA00041979"/>
    </source>
</evidence>
<dbReference type="InterPro" id="IPR020084">
    <property type="entry name" value="NUDIX_hydrolase_CS"/>
</dbReference>
<keyword evidence="4" id="KW-0235">DNA replication</keyword>
<comment type="cofactor">
    <cofactor evidence="1">
        <name>Mg(2+)</name>
        <dbReference type="ChEBI" id="CHEBI:18420"/>
    </cofactor>
</comment>
<dbReference type="InterPro" id="IPR020476">
    <property type="entry name" value="Nudix_hydrolase"/>
</dbReference>
<name>A0ABT4VMA4_9HYPH</name>
<evidence type="ECO:0000259" key="17">
    <source>
        <dbReference type="PROSITE" id="PS51462"/>
    </source>
</evidence>
<evidence type="ECO:0000313" key="18">
    <source>
        <dbReference type="EMBL" id="MDA4845841.1"/>
    </source>
</evidence>
<dbReference type="EMBL" id="JAPJZH010000005">
    <property type="protein sequence ID" value="MDA4845841.1"/>
    <property type="molecule type" value="Genomic_DNA"/>
</dbReference>
<dbReference type="Proteomes" id="UP001148313">
    <property type="component" value="Unassembled WGS sequence"/>
</dbReference>
<dbReference type="RefSeq" id="WP_271089521.1">
    <property type="nucleotide sequence ID" value="NZ_JAPJZH010000005.1"/>
</dbReference>
<keyword evidence="3" id="KW-0515">Mutator protein</keyword>
<dbReference type="PANTHER" id="PTHR47707">
    <property type="entry name" value="8-OXO-DGTP DIPHOSPHATASE"/>
    <property type="match status" value="1"/>
</dbReference>
<comment type="caution">
    <text evidence="18">The sequence shown here is derived from an EMBL/GenBank/DDBJ whole genome shotgun (WGS) entry which is preliminary data.</text>
</comment>
<keyword evidence="19" id="KW-1185">Reference proteome</keyword>
<evidence type="ECO:0000256" key="11">
    <source>
        <dbReference type="ARBA" id="ARBA00036904"/>
    </source>
</evidence>
<comment type="catalytic activity">
    <reaction evidence="10">
        <text>8-oxo-dGTP + H2O = 8-oxo-dGMP + diphosphate + H(+)</text>
        <dbReference type="Rhea" id="RHEA:31575"/>
        <dbReference type="ChEBI" id="CHEBI:15377"/>
        <dbReference type="ChEBI" id="CHEBI:15378"/>
        <dbReference type="ChEBI" id="CHEBI:33019"/>
        <dbReference type="ChEBI" id="CHEBI:63224"/>
        <dbReference type="ChEBI" id="CHEBI:77896"/>
        <dbReference type="EC" id="3.6.1.55"/>
    </reaction>
</comment>
<keyword evidence="8" id="KW-0460">Magnesium</keyword>
<sequence>MGSGGTVLVAACALVDADGRVLIAQRPEGKSMAGLWEFPGGKVEDGETPEETVIRELHEELGITTKRACLAPLTFASHSYDDFHLLMPLFICRRYWGIPQGQEGQALKWVRPNKLRDYPMPAADEPLVPFLIDLI</sequence>
<comment type="catalytic activity">
    <reaction evidence="11">
        <text>8-oxo-GTP + H2O = 8-oxo-GMP + diphosphate + H(+)</text>
        <dbReference type="Rhea" id="RHEA:67616"/>
        <dbReference type="ChEBI" id="CHEBI:15377"/>
        <dbReference type="ChEBI" id="CHEBI:15378"/>
        <dbReference type="ChEBI" id="CHEBI:33019"/>
        <dbReference type="ChEBI" id="CHEBI:143553"/>
        <dbReference type="ChEBI" id="CHEBI:145694"/>
    </reaction>
</comment>
<comment type="similarity">
    <text evidence="2">Belongs to the Nudix hydrolase family.</text>
</comment>
<evidence type="ECO:0000256" key="13">
    <source>
        <dbReference type="ARBA" id="ARBA00040794"/>
    </source>
</evidence>
<accession>A0ABT4VMA4</accession>
<dbReference type="SUPFAM" id="SSF55811">
    <property type="entry name" value="Nudix"/>
    <property type="match status" value="1"/>
</dbReference>
<evidence type="ECO:0000256" key="7">
    <source>
        <dbReference type="ARBA" id="ARBA00022801"/>
    </source>
</evidence>
<dbReference type="PROSITE" id="PS00893">
    <property type="entry name" value="NUDIX_BOX"/>
    <property type="match status" value="1"/>
</dbReference>
<evidence type="ECO:0000256" key="1">
    <source>
        <dbReference type="ARBA" id="ARBA00001946"/>
    </source>
</evidence>
<keyword evidence="5" id="KW-0479">Metal-binding</keyword>
<dbReference type="InterPro" id="IPR000086">
    <property type="entry name" value="NUDIX_hydrolase_dom"/>
</dbReference>
<proteinExistence type="inferred from homology"/>
<dbReference type="PROSITE" id="PS51462">
    <property type="entry name" value="NUDIX"/>
    <property type="match status" value="1"/>
</dbReference>
<dbReference type="InterPro" id="IPR015797">
    <property type="entry name" value="NUDIX_hydrolase-like_dom_sf"/>
</dbReference>
<dbReference type="Gene3D" id="3.90.79.10">
    <property type="entry name" value="Nucleoside Triphosphate Pyrophosphohydrolase"/>
    <property type="match status" value="1"/>
</dbReference>
<evidence type="ECO:0000256" key="14">
    <source>
        <dbReference type="ARBA" id="ARBA00041592"/>
    </source>
</evidence>
<evidence type="ECO:0000256" key="16">
    <source>
        <dbReference type="ARBA" id="ARBA00042798"/>
    </source>
</evidence>
<gene>
    <name evidence="18" type="ORF">OOZ53_10810</name>
</gene>
<reference evidence="18" key="1">
    <citation type="submission" date="2022-11" db="EMBL/GenBank/DDBJ databases">
        <title>Hoeflea poritis sp. nov., isolated from scleractinian coral Porites lutea.</title>
        <authorList>
            <person name="Zhang G."/>
            <person name="Wei Q."/>
            <person name="Cai L."/>
        </authorList>
    </citation>
    <scope>NUCLEOTIDE SEQUENCE</scope>
    <source>
        <strain evidence="18">E7-10</strain>
    </source>
</reference>
<evidence type="ECO:0000256" key="10">
    <source>
        <dbReference type="ARBA" id="ARBA00035861"/>
    </source>
</evidence>
<evidence type="ECO:0000256" key="9">
    <source>
        <dbReference type="ARBA" id="ARBA00023204"/>
    </source>
</evidence>
<dbReference type="InterPro" id="IPR047127">
    <property type="entry name" value="MutT-like"/>
</dbReference>